<proteinExistence type="predicted"/>
<dbReference type="InterPro" id="IPR013783">
    <property type="entry name" value="Ig-like_fold"/>
</dbReference>
<dbReference type="Proteomes" id="UP000006250">
    <property type="component" value="Unassembled WGS sequence"/>
</dbReference>
<sequence>MNKKHEEQAARDLQRLAGAIAGLPRPEVPERLLPQIMARIGPKKPSLSRRIWRWVQRLSRRAAIRGVAIGGLAAFAVAMLLWSAGPFMRHASQPPSSSVKGLASESTGWRLAGGGAGQAKDVTFVARIPGARQVAVIGSFNDWMPGRHVMHKAPGSDVFTLTVHLPAGRYVYAFLVDGTILKPDSSALLQEDDGFGHTNSVLIIEDDNGRQQAGGRHARPL</sequence>
<organism evidence="3 4">
    <name type="scientific">Solidesulfovibrio fructosivorans JJ]</name>
    <dbReference type="NCBI Taxonomy" id="596151"/>
    <lineage>
        <taxon>Bacteria</taxon>
        <taxon>Pseudomonadati</taxon>
        <taxon>Thermodesulfobacteriota</taxon>
        <taxon>Desulfovibrionia</taxon>
        <taxon>Desulfovibrionales</taxon>
        <taxon>Desulfovibrionaceae</taxon>
        <taxon>Solidesulfovibrio</taxon>
    </lineage>
</organism>
<dbReference type="STRING" id="596151.DesfrDRAFT_1034"/>
<dbReference type="GO" id="GO:0016787">
    <property type="term" value="F:hydrolase activity"/>
    <property type="evidence" value="ECO:0007669"/>
    <property type="project" value="UniProtKB-KW"/>
</dbReference>
<gene>
    <name evidence="3" type="ORF">DesfrDRAFT_1034</name>
</gene>
<dbReference type="SUPFAM" id="SSF81296">
    <property type="entry name" value="E set domains"/>
    <property type="match status" value="1"/>
</dbReference>
<dbReference type="EMBL" id="AECZ01000005">
    <property type="protein sequence ID" value="EFL52214.1"/>
    <property type="molecule type" value="Genomic_DNA"/>
</dbReference>
<keyword evidence="1" id="KW-0472">Membrane</keyword>
<dbReference type="Gene3D" id="2.60.40.10">
    <property type="entry name" value="Immunoglobulins"/>
    <property type="match status" value="1"/>
</dbReference>
<keyword evidence="4" id="KW-1185">Reference proteome</keyword>
<feature type="transmembrane region" description="Helical" evidence="1">
    <location>
        <begin position="62"/>
        <end position="84"/>
    </location>
</feature>
<dbReference type="CDD" id="cd02859">
    <property type="entry name" value="E_set_AMPKbeta_like_N"/>
    <property type="match status" value="1"/>
</dbReference>
<dbReference type="AlphaFoldDB" id="E1JTT5"/>
<dbReference type="InterPro" id="IPR032640">
    <property type="entry name" value="AMPK1_CBM"/>
</dbReference>
<accession>E1JTT5</accession>
<comment type="caution">
    <text evidence="3">The sequence shown here is derived from an EMBL/GenBank/DDBJ whole genome shotgun (WGS) entry which is preliminary data.</text>
</comment>
<dbReference type="RefSeq" id="WP_005991761.1">
    <property type="nucleotide sequence ID" value="NZ_AECZ01000005.1"/>
</dbReference>
<evidence type="ECO:0000256" key="1">
    <source>
        <dbReference type="SAM" id="Phobius"/>
    </source>
</evidence>
<protein>
    <submittedName>
        <fullName evidence="3">Glycoside hydrolase family 13 domain protein</fullName>
    </submittedName>
</protein>
<keyword evidence="1" id="KW-0812">Transmembrane</keyword>
<dbReference type="Pfam" id="PF16561">
    <property type="entry name" value="AMPK1_CBM"/>
    <property type="match status" value="1"/>
</dbReference>
<dbReference type="InterPro" id="IPR014756">
    <property type="entry name" value="Ig_E-set"/>
</dbReference>
<evidence type="ECO:0000259" key="2">
    <source>
        <dbReference type="Pfam" id="PF16561"/>
    </source>
</evidence>
<feature type="domain" description="AMP-activated protein kinase glycogen-binding" evidence="2">
    <location>
        <begin position="130"/>
        <end position="206"/>
    </location>
</feature>
<evidence type="ECO:0000313" key="4">
    <source>
        <dbReference type="Proteomes" id="UP000006250"/>
    </source>
</evidence>
<dbReference type="eggNOG" id="COG0296">
    <property type="taxonomic scope" value="Bacteria"/>
</dbReference>
<keyword evidence="1" id="KW-1133">Transmembrane helix</keyword>
<reference evidence="3 4" key="1">
    <citation type="submission" date="2010-08" db="EMBL/GenBank/DDBJ databases">
        <title>The draft genome of Desulfovibrio fructosovorans JJ.</title>
        <authorList>
            <consortium name="US DOE Joint Genome Institute (JGI-PGF)"/>
            <person name="Lucas S."/>
            <person name="Copeland A."/>
            <person name="Lapidus A."/>
            <person name="Cheng J.-F."/>
            <person name="Bruce D."/>
            <person name="Goodwin L."/>
            <person name="Pitluck S."/>
            <person name="Land M.L."/>
            <person name="Hauser L."/>
            <person name="Chang Y.-J."/>
            <person name="Jeffries C."/>
            <person name="Wall J.D."/>
            <person name="Stahl D.A."/>
            <person name="Arkin A.P."/>
            <person name="Dehal P."/>
            <person name="Stolyar S.M."/>
            <person name="Hazen T.C."/>
            <person name="Woyke T.J."/>
        </authorList>
    </citation>
    <scope>NUCLEOTIDE SEQUENCE [LARGE SCALE GENOMIC DNA]</scope>
    <source>
        <strain evidence="3 4">JJ</strain>
    </source>
</reference>
<name>E1JTT5_SOLFR</name>
<keyword evidence="3" id="KW-0378">Hydrolase</keyword>
<dbReference type="OrthoDB" id="5451596at2"/>
<evidence type="ECO:0000313" key="3">
    <source>
        <dbReference type="EMBL" id="EFL52214.1"/>
    </source>
</evidence>